<evidence type="ECO:0000313" key="2">
    <source>
        <dbReference type="Proteomes" id="UP000005801"/>
    </source>
</evidence>
<evidence type="ECO:0008006" key="3">
    <source>
        <dbReference type="Google" id="ProtNLM"/>
    </source>
</evidence>
<dbReference type="RefSeq" id="WP_006975032.1">
    <property type="nucleotide sequence ID" value="NZ_ABCS01000080.1"/>
</dbReference>
<name>A6GE92_9BACT</name>
<dbReference type="Proteomes" id="UP000005801">
    <property type="component" value="Unassembled WGS sequence"/>
</dbReference>
<accession>A6GE92</accession>
<dbReference type="OrthoDB" id="9805852at2"/>
<evidence type="ECO:0000313" key="1">
    <source>
        <dbReference type="EMBL" id="EDM75810.1"/>
    </source>
</evidence>
<dbReference type="STRING" id="391625.PPSIR1_34757"/>
<reference evidence="1 2" key="1">
    <citation type="submission" date="2007-06" db="EMBL/GenBank/DDBJ databases">
        <authorList>
            <person name="Shimkets L."/>
            <person name="Ferriera S."/>
            <person name="Johnson J."/>
            <person name="Kravitz S."/>
            <person name="Beeson K."/>
            <person name="Sutton G."/>
            <person name="Rogers Y.-H."/>
            <person name="Friedman R."/>
            <person name="Frazier M."/>
            <person name="Venter J.C."/>
        </authorList>
    </citation>
    <scope>NUCLEOTIDE SEQUENCE [LARGE SCALE GENOMIC DNA]</scope>
    <source>
        <strain evidence="1 2">SIR-1</strain>
    </source>
</reference>
<keyword evidence="2" id="KW-1185">Reference proteome</keyword>
<proteinExistence type="predicted"/>
<sequence>MRRELVLFAALVAGSIGCGDSAGEGDDEAGVASGLLGCSEDGAECTVVVVSQILDDRVEFYGARGPGSGYRGALDVDLKPNPGGDIVGDRLDEPYGLAWDGQRLHVLLSHYPEVEAGSLLSVHAEALAEVGPGEPFDVGAALGLSSPDADPERVRLTELDRVEPLSLATHPSDDALGEVLLVGVFANSLFVPESVWVNPSALLTVSTLDFGDPAEPVQIESTPVGCAGAWTMAALSEERVALACDGDEALAILDVTEARTGAAAAPHCSTALGFSGKRVRYLAPDGLGGVLVAESPIVASDVEQSRLWWYDGDCQLRGFATFDDGERWPLGELRALPSELAAGPRWLMIRRDHEQRGVYALRGDPGAGSVEVCGQVSALDAASAWAPAAADPEAQTLEPRALALRTDGSAFALSTAPRDTLSDAAGFGGLWWVELDPSTGALADPCSLDLGAAAVTDLGASAPSTDPELPQTWRRAPDVLTIVEL</sequence>
<organism evidence="1 2">
    <name type="scientific">Plesiocystis pacifica SIR-1</name>
    <dbReference type="NCBI Taxonomy" id="391625"/>
    <lineage>
        <taxon>Bacteria</taxon>
        <taxon>Pseudomonadati</taxon>
        <taxon>Myxococcota</taxon>
        <taxon>Polyangia</taxon>
        <taxon>Nannocystales</taxon>
        <taxon>Nannocystaceae</taxon>
        <taxon>Plesiocystis</taxon>
    </lineage>
</organism>
<protein>
    <recommendedName>
        <fullName evidence="3">Lipoprotein</fullName>
    </recommendedName>
</protein>
<dbReference type="AlphaFoldDB" id="A6GE92"/>
<dbReference type="EMBL" id="ABCS01000080">
    <property type="protein sequence ID" value="EDM75810.1"/>
    <property type="molecule type" value="Genomic_DNA"/>
</dbReference>
<gene>
    <name evidence="1" type="ORF">PPSIR1_34757</name>
</gene>
<comment type="caution">
    <text evidence="1">The sequence shown here is derived from an EMBL/GenBank/DDBJ whole genome shotgun (WGS) entry which is preliminary data.</text>
</comment>
<dbReference type="PROSITE" id="PS51257">
    <property type="entry name" value="PROKAR_LIPOPROTEIN"/>
    <property type="match status" value="1"/>
</dbReference>